<evidence type="ECO:0000256" key="3">
    <source>
        <dbReference type="ARBA" id="ARBA00023065"/>
    </source>
</evidence>
<dbReference type="OrthoDB" id="1735853at2759"/>
<dbReference type="InterPro" id="IPR027417">
    <property type="entry name" value="P-loop_NTPase"/>
</dbReference>
<dbReference type="SUPFAM" id="SSF52540">
    <property type="entry name" value="P-loop containing nucleoside triphosphate hydrolases"/>
    <property type="match status" value="1"/>
</dbReference>
<organism evidence="5 6">
    <name type="scientific">Tetracentron sinense</name>
    <name type="common">Spur-leaf</name>
    <dbReference type="NCBI Taxonomy" id="13715"/>
    <lineage>
        <taxon>Eukaryota</taxon>
        <taxon>Viridiplantae</taxon>
        <taxon>Streptophyta</taxon>
        <taxon>Embryophyta</taxon>
        <taxon>Tracheophyta</taxon>
        <taxon>Spermatophyta</taxon>
        <taxon>Magnoliopsida</taxon>
        <taxon>Trochodendrales</taxon>
        <taxon>Trochodendraceae</taxon>
        <taxon>Tetracentron</taxon>
    </lineage>
</organism>
<evidence type="ECO:0000313" key="6">
    <source>
        <dbReference type="Proteomes" id="UP000655225"/>
    </source>
</evidence>
<feature type="domain" description="ATPase F1/V1/A1 complex alpha/beta subunit nucleotide-binding" evidence="4">
    <location>
        <begin position="18"/>
        <end position="59"/>
    </location>
</feature>
<dbReference type="AlphaFoldDB" id="A0A834ZG20"/>
<dbReference type="EMBL" id="JABCRI010000005">
    <property type="protein sequence ID" value="KAF8406640.1"/>
    <property type="molecule type" value="Genomic_DNA"/>
</dbReference>
<evidence type="ECO:0000313" key="5">
    <source>
        <dbReference type="EMBL" id="KAF8406640.1"/>
    </source>
</evidence>
<comment type="caution">
    <text evidence="5">The sequence shown here is derived from an EMBL/GenBank/DDBJ whole genome shotgun (WGS) entry which is preliminary data.</text>
</comment>
<dbReference type="GO" id="GO:0005524">
    <property type="term" value="F:ATP binding"/>
    <property type="evidence" value="ECO:0007669"/>
    <property type="project" value="InterPro"/>
</dbReference>
<dbReference type="PANTHER" id="PTHR43389">
    <property type="entry name" value="V-TYPE PROTON ATPASE SUBUNIT B"/>
    <property type="match status" value="1"/>
</dbReference>
<keyword evidence="2" id="KW-0813">Transport</keyword>
<keyword evidence="3" id="KW-0406">Ion transport</keyword>
<sequence length="80" mass="9135">MKTFRGKQEPSFHKWSRPQRIITPRIALTTAEYLACKCGKHVLVILTDMSSYADALREILHNPTPDLTGYITGGQIYIDR</sequence>
<dbReference type="Proteomes" id="UP000655225">
    <property type="component" value="Unassembled WGS sequence"/>
</dbReference>
<evidence type="ECO:0000256" key="2">
    <source>
        <dbReference type="ARBA" id="ARBA00022448"/>
    </source>
</evidence>
<proteinExistence type="inferred from homology"/>
<dbReference type="GO" id="GO:0007035">
    <property type="term" value="P:vacuolar acidification"/>
    <property type="evidence" value="ECO:0007669"/>
    <property type="project" value="TreeGrafter"/>
</dbReference>
<comment type="similarity">
    <text evidence="1">Belongs to the ATPase alpha/beta chains family.</text>
</comment>
<dbReference type="InterPro" id="IPR000194">
    <property type="entry name" value="ATPase_F1/V1/A1_a/bsu_nucl-bd"/>
</dbReference>
<evidence type="ECO:0000259" key="4">
    <source>
        <dbReference type="Pfam" id="PF00006"/>
    </source>
</evidence>
<name>A0A834ZG20_TETSI</name>
<dbReference type="InterPro" id="IPR022879">
    <property type="entry name" value="V-ATPase_su_B/beta"/>
</dbReference>
<dbReference type="Gene3D" id="3.40.50.12240">
    <property type="match status" value="1"/>
</dbReference>
<keyword evidence="6" id="KW-1185">Reference proteome</keyword>
<dbReference type="Pfam" id="PF00006">
    <property type="entry name" value="ATP-synt_ab"/>
    <property type="match status" value="1"/>
</dbReference>
<evidence type="ECO:0000256" key="1">
    <source>
        <dbReference type="ARBA" id="ARBA00008936"/>
    </source>
</evidence>
<reference evidence="5 6" key="1">
    <citation type="submission" date="2020-04" db="EMBL/GenBank/DDBJ databases">
        <title>Plant Genome Project.</title>
        <authorList>
            <person name="Zhang R.-G."/>
        </authorList>
    </citation>
    <scope>NUCLEOTIDE SEQUENCE [LARGE SCALE GENOMIC DNA]</scope>
    <source>
        <strain evidence="5">YNK0</strain>
        <tissue evidence="5">Leaf</tissue>
    </source>
</reference>
<accession>A0A834ZG20</accession>
<gene>
    <name evidence="5" type="ORF">HHK36_008730</name>
</gene>
<dbReference type="GO" id="GO:0046961">
    <property type="term" value="F:proton-transporting ATPase activity, rotational mechanism"/>
    <property type="evidence" value="ECO:0007669"/>
    <property type="project" value="TreeGrafter"/>
</dbReference>
<protein>
    <recommendedName>
        <fullName evidence="4">ATPase F1/V1/A1 complex alpha/beta subunit nucleotide-binding domain-containing protein</fullName>
    </recommendedName>
</protein>
<dbReference type="PANTHER" id="PTHR43389:SF4">
    <property type="entry name" value="V-TYPE PROTON ATPASE SUBUNIT B"/>
    <property type="match status" value="1"/>
</dbReference>